<proteinExistence type="inferred from homology"/>
<dbReference type="PANTHER" id="PTHR30293:SF0">
    <property type="entry name" value="NITROGEN ASSIMILATION REGULATORY PROTEIN NAC"/>
    <property type="match status" value="1"/>
</dbReference>
<keyword evidence="3" id="KW-0238">DNA-binding</keyword>
<evidence type="ECO:0000259" key="6">
    <source>
        <dbReference type="PROSITE" id="PS50931"/>
    </source>
</evidence>
<evidence type="ECO:0000256" key="3">
    <source>
        <dbReference type="ARBA" id="ARBA00023125"/>
    </source>
</evidence>
<keyword evidence="8" id="KW-1185">Reference proteome</keyword>
<keyword evidence="5" id="KW-0804">Transcription</keyword>
<comment type="similarity">
    <text evidence="1">Belongs to the LysR transcriptional regulatory family.</text>
</comment>
<dbReference type="PANTHER" id="PTHR30293">
    <property type="entry name" value="TRANSCRIPTIONAL REGULATORY PROTEIN NAC-RELATED"/>
    <property type="match status" value="1"/>
</dbReference>
<dbReference type="GO" id="GO:0003700">
    <property type="term" value="F:DNA-binding transcription factor activity"/>
    <property type="evidence" value="ECO:0007669"/>
    <property type="project" value="InterPro"/>
</dbReference>
<accession>A0A918N076</accession>
<dbReference type="GO" id="GO:2000142">
    <property type="term" value="P:regulation of DNA-templated transcription initiation"/>
    <property type="evidence" value="ECO:0007669"/>
    <property type="project" value="TreeGrafter"/>
</dbReference>
<reference evidence="7" key="2">
    <citation type="submission" date="2020-09" db="EMBL/GenBank/DDBJ databases">
        <authorList>
            <person name="Sun Q."/>
            <person name="Kim S."/>
        </authorList>
    </citation>
    <scope>NUCLEOTIDE SEQUENCE</scope>
    <source>
        <strain evidence="7">KCTC 23732</strain>
    </source>
</reference>
<reference evidence="7" key="1">
    <citation type="journal article" date="2014" name="Int. J. Syst. Evol. Microbiol.">
        <title>Complete genome sequence of Corynebacterium casei LMG S-19264T (=DSM 44701T), isolated from a smear-ripened cheese.</title>
        <authorList>
            <consortium name="US DOE Joint Genome Institute (JGI-PGF)"/>
            <person name="Walter F."/>
            <person name="Albersmeier A."/>
            <person name="Kalinowski J."/>
            <person name="Ruckert C."/>
        </authorList>
    </citation>
    <scope>NUCLEOTIDE SEQUENCE</scope>
    <source>
        <strain evidence="7">KCTC 23732</strain>
    </source>
</reference>
<dbReference type="InterPro" id="IPR036388">
    <property type="entry name" value="WH-like_DNA-bd_sf"/>
</dbReference>
<dbReference type="InterPro" id="IPR005119">
    <property type="entry name" value="LysR_subst-bd"/>
</dbReference>
<dbReference type="Pfam" id="PF00126">
    <property type="entry name" value="HTH_1"/>
    <property type="match status" value="1"/>
</dbReference>
<dbReference type="GO" id="GO:0003677">
    <property type="term" value="F:DNA binding"/>
    <property type="evidence" value="ECO:0007669"/>
    <property type="project" value="UniProtKB-KW"/>
</dbReference>
<dbReference type="PRINTS" id="PR00039">
    <property type="entry name" value="HTHLYSR"/>
</dbReference>
<organism evidence="7 8">
    <name type="scientific">Advenella faeciporci</name>
    <dbReference type="NCBI Taxonomy" id="797535"/>
    <lineage>
        <taxon>Bacteria</taxon>
        <taxon>Pseudomonadati</taxon>
        <taxon>Pseudomonadota</taxon>
        <taxon>Betaproteobacteria</taxon>
        <taxon>Burkholderiales</taxon>
        <taxon>Alcaligenaceae</taxon>
    </lineage>
</organism>
<dbReference type="AlphaFoldDB" id="A0A918N076"/>
<dbReference type="SUPFAM" id="SSF46785">
    <property type="entry name" value="Winged helix' DNA-binding domain"/>
    <property type="match status" value="1"/>
</dbReference>
<evidence type="ECO:0000256" key="2">
    <source>
        <dbReference type="ARBA" id="ARBA00023015"/>
    </source>
</evidence>
<comment type="caution">
    <text evidence="7">The sequence shown here is derived from an EMBL/GenBank/DDBJ whole genome shotgun (WGS) entry which is preliminary data.</text>
</comment>
<sequence length="307" mass="33714">MNLRQLHYFVRVFEMQNMTRAAESLYVAQPALSQQIALLEEDLGVRLLVRGSKGVHPTAEGILLYRHAQTILRQVDSTRSLLAKTNDQISGTVSIGLASSTARLIALPLMKLVKQEVPSVVLEIVDIPSADLTRLVLQGRVDFSLSPDQQPIKGVCLTPLLVEDLFLLTHPSLKLPGKHIAIKNIASLPLILPSLPNKLRARVDHAFLAERLTYNLFAEASTSAILIPAVSEGLAATILPYSAAHSEIVSGTINSYSIDIKLSREIVLCASDSLPPTPAMSKVIELCKKLIKQLVLEQHWRGCRILY</sequence>
<gene>
    <name evidence="7" type="ORF">GCM10011450_27570</name>
</gene>
<keyword evidence="2" id="KW-0805">Transcription regulation</keyword>
<dbReference type="RefSeq" id="WP_189386083.1">
    <property type="nucleotide sequence ID" value="NZ_BAABFY010000040.1"/>
</dbReference>
<evidence type="ECO:0000313" key="8">
    <source>
        <dbReference type="Proteomes" id="UP000608345"/>
    </source>
</evidence>
<dbReference type="Gene3D" id="1.10.10.10">
    <property type="entry name" value="Winged helix-like DNA-binding domain superfamily/Winged helix DNA-binding domain"/>
    <property type="match status" value="1"/>
</dbReference>
<dbReference type="FunFam" id="1.10.10.10:FF:000001">
    <property type="entry name" value="LysR family transcriptional regulator"/>
    <property type="match status" value="1"/>
</dbReference>
<dbReference type="Proteomes" id="UP000608345">
    <property type="component" value="Unassembled WGS sequence"/>
</dbReference>
<evidence type="ECO:0000256" key="1">
    <source>
        <dbReference type="ARBA" id="ARBA00009437"/>
    </source>
</evidence>
<feature type="domain" description="HTH lysR-type" evidence="6">
    <location>
        <begin position="1"/>
        <end position="58"/>
    </location>
</feature>
<dbReference type="Gene3D" id="3.40.190.290">
    <property type="match status" value="1"/>
</dbReference>
<evidence type="ECO:0000313" key="7">
    <source>
        <dbReference type="EMBL" id="GGW96531.1"/>
    </source>
</evidence>
<dbReference type="InterPro" id="IPR000847">
    <property type="entry name" value="LysR_HTH_N"/>
</dbReference>
<dbReference type="Pfam" id="PF03466">
    <property type="entry name" value="LysR_substrate"/>
    <property type="match status" value="1"/>
</dbReference>
<dbReference type="InterPro" id="IPR036390">
    <property type="entry name" value="WH_DNA-bd_sf"/>
</dbReference>
<dbReference type="PROSITE" id="PS50931">
    <property type="entry name" value="HTH_LYSR"/>
    <property type="match status" value="1"/>
</dbReference>
<name>A0A918N076_9BURK</name>
<protein>
    <submittedName>
        <fullName evidence="7">LysR family transcriptional regulator</fullName>
    </submittedName>
</protein>
<dbReference type="EMBL" id="BMYS01000031">
    <property type="protein sequence ID" value="GGW96531.1"/>
    <property type="molecule type" value="Genomic_DNA"/>
</dbReference>
<dbReference type="SUPFAM" id="SSF53850">
    <property type="entry name" value="Periplasmic binding protein-like II"/>
    <property type="match status" value="1"/>
</dbReference>
<evidence type="ECO:0000256" key="5">
    <source>
        <dbReference type="ARBA" id="ARBA00023163"/>
    </source>
</evidence>
<evidence type="ECO:0000256" key="4">
    <source>
        <dbReference type="ARBA" id="ARBA00023159"/>
    </source>
</evidence>
<keyword evidence="4" id="KW-0010">Activator</keyword>